<reference evidence="1" key="1">
    <citation type="submission" date="2018-05" db="EMBL/GenBank/DDBJ databases">
        <authorList>
            <person name="Lanie J.A."/>
            <person name="Ng W.-L."/>
            <person name="Kazmierczak K.M."/>
            <person name="Andrzejewski T.M."/>
            <person name="Davidsen T.M."/>
            <person name="Wayne K.J."/>
            <person name="Tettelin H."/>
            <person name="Glass J.I."/>
            <person name="Rusch D."/>
            <person name="Podicherti R."/>
            <person name="Tsui H.-C.T."/>
            <person name="Winkler M.E."/>
        </authorList>
    </citation>
    <scope>NUCLEOTIDE SEQUENCE</scope>
</reference>
<dbReference type="AlphaFoldDB" id="A0A382N5M4"/>
<dbReference type="Gene3D" id="1.25.40.10">
    <property type="entry name" value="Tetratricopeptide repeat domain"/>
    <property type="match status" value="3"/>
</dbReference>
<proteinExistence type="predicted"/>
<organism evidence="1">
    <name type="scientific">marine metagenome</name>
    <dbReference type="NCBI Taxonomy" id="408172"/>
    <lineage>
        <taxon>unclassified sequences</taxon>
        <taxon>metagenomes</taxon>
        <taxon>ecological metagenomes</taxon>
    </lineage>
</organism>
<dbReference type="GO" id="GO:0035269">
    <property type="term" value="P:protein O-linked glycosylation via mannose"/>
    <property type="evidence" value="ECO:0007669"/>
    <property type="project" value="TreeGrafter"/>
</dbReference>
<dbReference type="InterPro" id="IPR011990">
    <property type="entry name" value="TPR-like_helical_dom_sf"/>
</dbReference>
<evidence type="ECO:0000313" key="1">
    <source>
        <dbReference type="EMBL" id="SVC55487.1"/>
    </source>
</evidence>
<dbReference type="PROSITE" id="PS50005">
    <property type="entry name" value="TPR"/>
    <property type="match status" value="4"/>
</dbReference>
<dbReference type="Pfam" id="PF13181">
    <property type="entry name" value="TPR_8"/>
    <property type="match status" value="1"/>
</dbReference>
<dbReference type="Pfam" id="PF13414">
    <property type="entry name" value="TPR_11"/>
    <property type="match status" value="2"/>
</dbReference>
<dbReference type="EMBL" id="UINC01097625">
    <property type="protein sequence ID" value="SVC55487.1"/>
    <property type="molecule type" value="Genomic_DNA"/>
</dbReference>
<dbReference type="InterPro" id="IPR019734">
    <property type="entry name" value="TPR_rpt"/>
</dbReference>
<feature type="non-terminal residue" evidence="1">
    <location>
        <position position="290"/>
    </location>
</feature>
<gene>
    <name evidence="1" type="ORF">METZ01_LOCUS308341</name>
</gene>
<dbReference type="InterPro" id="IPR052384">
    <property type="entry name" value="TMTC_O-mannosyltransferase"/>
</dbReference>
<dbReference type="PANTHER" id="PTHR44216">
    <property type="entry name" value="PROTEIN O-MANNOSYL-TRANSFERASE TMTC2"/>
    <property type="match status" value="1"/>
</dbReference>
<dbReference type="Pfam" id="PF13174">
    <property type="entry name" value="TPR_6"/>
    <property type="match status" value="1"/>
</dbReference>
<dbReference type="SUPFAM" id="SSF48452">
    <property type="entry name" value="TPR-like"/>
    <property type="match status" value="1"/>
</dbReference>
<dbReference type="PROSITE" id="PS50293">
    <property type="entry name" value="TPR_REGION"/>
    <property type="match status" value="2"/>
</dbReference>
<dbReference type="SMART" id="SM00028">
    <property type="entry name" value="TPR"/>
    <property type="match status" value="5"/>
</dbReference>
<name>A0A382N5M4_9ZZZZ</name>
<dbReference type="GO" id="GO:0005789">
    <property type="term" value="C:endoplasmic reticulum membrane"/>
    <property type="evidence" value="ECO:0007669"/>
    <property type="project" value="TreeGrafter"/>
</dbReference>
<dbReference type="GO" id="GO:0000030">
    <property type="term" value="F:mannosyltransferase activity"/>
    <property type="evidence" value="ECO:0007669"/>
    <property type="project" value="TreeGrafter"/>
</dbReference>
<sequence>MRKRTESKKEQQNFYRKPLEAISGVETKLQQAFSLYQEGKTQQAEKICQQVLANYPLNAEAIHILGVIAHGEGKHNIAVGFIKRAIELDPKQSAFYNNLGNVLREQEILDESAQAYSKAIQLQPNSAEIYNNLGVVLQEQGKLKEAIQAYEKAIEIRPDCTGVYINFGNALQEQGEVEKSIRNYRKAIQIQPDSAEAHKNLGMSLLLTGSFDDGWKQFAWRWQCKDFISEKRHFPQPNWDGSNLRSKTILVWAEQGIGDEIMFASMLSDLLEMGDNIIVECDARLIPLFQ</sequence>
<accession>A0A382N5M4</accession>
<protein>
    <submittedName>
        <fullName evidence="1">Uncharacterized protein</fullName>
    </submittedName>
</protein>
<dbReference type="PANTHER" id="PTHR44216:SF3">
    <property type="entry name" value="PROTEIN O-MANNOSYL-TRANSFERASE TMTC2"/>
    <property type="match status" value="1"/>
</dbReference>